<dbReference type="RefSeq" id="WP_191140133.1">
    <property type="nucleotide sequence ID" value="NZ_JACXAG020000002.1"/>
</dbReference>
<organism evidence="2 3">
    <name type="scientific">Polycladospora coralii</name>
    <dbReference type="NCBI Taxonomy" id="2771432"/>
    <lineage>
        <taxon>Bacteria</taxon>
        <taxon>Bacillati</taxon>
        <taxon>Bacillota</taxon>
        <taxon>Bacilli</taxon>
        <taxon>Bacillales</taxon>
        <taxon>Thermoactinomycetaceae</taxon>
        <taxon>Polycladospora</taxon>
    </lineage>
</organism>
<evidence type="ECO:0000313" key="3">
    <source>
        <dbReference type="Proteomes" id="UP000661691"/>
    </source>
</evidence>
<dbReference type="AlphaFoldDB" id="A0A926N7H7"/>
<name>A0A926N7H7_9BACL</name>
<sequence length="66" mass="6959">MNYVKPEVVMNQELSINEAIEWAIVAIVAIVAVGGVAAYCISKGGSFEGGFDWDDQSMLLGCGFGS</sequence>
<evidence type="ECO:0000256" key="1">
    <source>
        <dbReference type="SAM" id="Phobius"/>
    </source>
</evidence>
<proteinExistence type="predicted"/>
<comment type="caution">
    <text evidence="2">The sequence shown here is derived from an EMBL/GenBank/DDBJ whole genome shotgun (WGS) entry which is preliminary data.</text>
</comment>
<keyword evidence="1" id="KW-1133">Transmembrane helix</keyword>
<accession>A0A926N7H7</accession>
<dbReference type="Proteomes" id="UP000661691">
    <property type="component" value="Unassembled WGS sequence"/>
</dbReference>
<evidence type="ECO:0000313" key="2">
    <source>
        <dbReference type="EMBL" id="MBD1371436.1"/>
    </source>
</evidence>
<gene>
    <name evidence="2" type="ORF">IC620_03585</name>
</gene>
<keyword evidence="1" id="KW-0812">Transmembrane</keyword>
<keyword evidence="1" id="KW-0472">Membrane</keyword>
<keyword evidence="3" id="KW-1185">Reference proteome</keyword>
<reference evidence="3" key="1">
    <citation type="submission" date="2022-10" db="EMBL/GenBank/DDBJ databases">
        <title>A novel bacterium of genus Hazenella, isolated from South China Sea.</title>
        <authorList>
            <person name="Huang H."/>
            <person name="Mo K."/>
            <person name="Hu Y."/>
        </authorList>
    </citation>
    <scope>NUCLEOTIDE SEQUENCE [LARGE SCALE GENOMIC DNA]</scope>
    <source>
        <strain evidence="3">IB182357</strain>
    </source>
</reference>
<feature type="transmembrane region" description="Helical" evidence="1">
    <location>
        <begin position="20"/>
        <end position="41"/>
    </location>
</feature>
<dbReference type="EMBL" id="JACXAH010000003">
    <property type="protein sequence ID" value="MBD1371436.1"/>
    <property type="molecule type" value="Genomic_DNA"/>
</dbReference>
<protein>
    <submittedName>
        <fullName evidence="2">Uncharacterized protein</fullName>
    </submittedName>
</protein>